<dbReference type="GO" id="GO:0043424">
    <property type="term" value="F:protein histidine kinase binding"/>
    <property type="evidence" value="ECO:0007669"/>
    <property type="project" value="UniProtKB-UniRule"/>
</dbReference>
<proteinExistence type="predicted"/>
<dbReference type="EMBL" id="JAAIUW010000007">
    <property type="protein sequence ID" value="KAF7823256.1"/>
    <property type="molecule type" value="Genomic_DNA"/>
</dbReference>
<dbReference type="InterPro" id="IPR045871">
    <property type="entry name" value="AHP1-5/YPD1"/>
</dbReference>
<dbReference type="InterPro" id="IPR036641">
    <property type="entry name" value="HPT_dom_sf"/>
</dbReference>
<dbReference type="GO" id="GO:0005634">
    <property type="term" value="C:nucleus"/>
    <property type="evidence" value="ECO:0007669"/>
    <property type="project" value="UniProtKB-SubCell"/>
</dbReference>
<organism evidence="6 7">
    <name type="scientific">Senna tora</name>
    <dbReference type="NCBI Taxonomy" id="362788"/>
    <lineage>
        <taxon>Eukaryota</taxon>
        <taxon>Viridiplantae</taxon>
        <taxon>Streptophyta</taxon>
        <taxon>Embryophyta</taxon>
        <taxon>Tracheophyta</taxon>
        <taxon>Spermatophyta</taxon>
        <taxon>Magnoliopsida</taxon>
        <taxon>eudicotyledons</taxon>
        <taxon>Gunneridae</taxon>
        <taxon>Pentapetalae</taxon>
        <taxon>rosids</taxon>
        <taxon>fabids</taxon>
        <taxon>Fabales</taxon>
        <taxon>Fabaceae</taxon>
        <taxon>Caesalpinioideae</taxon>
        <taxon>Cassia clade</taxon>
        <taxon>Senna</taxon>
    </lineage>
</organism>
<dbReference type="GO" id="GO:0000160">
    <property type="term" value="P:phosphorelay signal transduction system"/>
    <property type="evidence" value="ECO:0007669"/>
    <property type="project" value="UniProtKB-UniRule"/>
</dbReference>
<sequence>MSDEFNAIHCLNRDVEADQVVKLIESYFEDVDSILSDLSLHLDASNITNLSALAHEIEDKSTSIGAQHVRIACPELIQACDENNKIK</sequence>
<reference evidence="6" key="1">
    <citation type="submission" date="2020-09" db="EMBL/GenBank/DDBJ databases">
        <title>Genome-Enabled Discovery of Anthraquinone Biosynthesis in Senna tora.</title>
        <authorList>
            <person name="Kang S.-H."/>
            <person name="Pandey R.P."/>
            <person name="Lee C.-M."/>
            <person name="Sim J.-S."/>
            <person name="Jeong J.-T."/>
            <person name="Choi B.-S."/>
            <person name="Jung M."/>
            <person name="Ginzburg D."/>
            <person name="Zhao K."/>
            <person name="Won S.Y."/>
            <person name="Oh T.-J."/>
            <person name="Yu Y."/>
            <person name="Kim N.-H."/>
            <person name="Lee O.R."/>
            <person name="Lee T.-H."/>
            <person name="Bashyal P."/>
            <person name="Kim T.-S."/>
            <person name="Lee W.-H."/>
            <person name="Kawkins C."/>
            <person name="Kim C.-K."/>
            <person name="Kim J.S."/>
            <person name="Ahn B.O."/>
            <person name="Rhee S.Y."/>
            <person name="Sohng J.K."/>
        </authorList>
    </citation>
    <scope>NUCLEOTIDE SEQUENCE</scope>
    <source>
        <tissue evidence="6">Leaf</tissue>
    </source>
</reference>
<gene>
    <name evidence="6" type="ORF">G2W53_021400</name>
</gene>
<dbReference type="AlphaFoldDB" id="A0A834TLW2"/>
<dbReference type="Proteomes" id="UP000634136">
    <property type="component" value="Unassembled WGS sequence"/>
</dbReference>
<evidence type="ECO:0000313" key="6">
    <source>
        <dbReference type="EMBL" id="KAF7823256.1"/>
    </source>
</evidence>
<feature type="modified residue" description="Phosphohistidine" evidence="3">
    <location>
        <position position="55"/>
    </location>
</feature>
<evidence type="ECO:0000256" key="2">
    <source>
        <dbReference type="ARBA" id="ARBA00023012"/>
    </source>
</evidence>
<feature type="domain" description="HPt" evidence="5">
    <location>
        <begin position="16"/>
        <end position="87"/>
    </location>
</feature>
<dbReference type="Pfam" id="PF01627">
    <property type="entry name" value="Hpt"/>
    <property type="match status" value="1"/>
</dbReference>
<dbReference type="InterPro" id="IPR008207">
    <property type="entry name" value="Sig_transdc_His_kin_Hpt_dom"/>
</dbReference>
<dbReference type="OrthoDB" id="1670022at2759"/>
<dbReference type="GO" id="GO:0009736">
    <property type="term" value="P:cytokinin-activated signaling pathway"/>
    <property type="evidence" value="ECO:0007669"/>
    <property type="project" value="UniProtKB-KW"/>
</dbReference>
<evidence type="ECO:0000256" key="1">
    <source>
        <dbReference type="ARBA" id="ARBA00022864"/>
    </source>
</evidence>
<keyword evidence="2 4" id="KW-0902">Two-component regulatory system</keyword>
<comment type="subcellular location">
    <subcellularLocation>
        <location evidence="4">Cytoplasm</location>
        <location evidence="4">Cytosol</location>
    </subcellularLocation>
    <subcellularLocation>
        <location evidence="4">Nucleus</location>
    </subcellularLocation>
</comment>
<comment type="domain">
    <text evidence="4">Histidine-containing phosphotransfer domain (HPt) contains an active histidine that mediates the phosphotransfer.</text>
</comment>
<evidence type="ECO:0000256" key="4">
    <source>
        <dbReference type="RuleBase" id="RU369004"/>
    </source>
</evidence>
<evidence type="ECO:0000259" key="5">
    <source>
        <dbReference type="PROSITE" id="PS50894"/>
    </source>
</evidence>
<name>A0A834TLW2_9FABA</name>
<comment type="caution">
    <text evidence="6">The sequence shown here is derived from an EMBL/GenBank/DDBJ whole genome shotgun (WGS) entry which is preliminary data.</text>
</comment>
<dbReference type="GO" id="GO:0009927">
    <property type="term" value="F:histidine phosphotransfer kinase activity"/>
    <property type="evidence" value="ECO:0007669"/>
    <property type="project" value="UniProtKB-UniRule"/>
</dbReference>
<dbReference type="PANTHER" id="PTHR28242:SF7">
    <property type="entry name" value="HISTIDINE-CONTAINING PHOSPHOTRANSFER PROTEIN"/>
    <property type="match status" value="1"/>
</dbReference>
<dbReference type="SUPFAM" id="SSF47226">
    <property type="entry name" value="Histidine-containing phosphotransfer domain, HPT domain"/>
    <property type="match status" value="1"/>
</dbReference>
<dbReference type="Gene3D" id="1.20.120.160">
    <property type="entry name" value="HPT domain"/>
    <property type="match status" value="1"/>
</dbReference>
<dbReference type="PANTHER" id="PTHR28242">
    <property type="entry name" value="PHOSPHORELAY INTERMEDIATE PROTEIN YPD1"/>
    <property type="match status" value="1"/>
</dbReference>
<keyword evidence="1 4" id="KW-0932">Cytokinin signaling pathway</keyword>
<dbReference type="GO" id="GO:0005829">
    <property type="term" value="C:cytosol"/>
    <property type="evidence" value="ECO:0007669"/>
    <property type="project" value="UniProtKB-SubCell"/>
</dbReference>
<keyword evidence="7" id="KW-1185">Reference proteome</keyword>
<comment type="function">
    <text evidence="4">Functions as a two-component phosphorelay mediators between cytokinin sensor histidine kinases and response regulators (B-type ARRs). Plays an important role in propagating cytokinin signal transduction.</text>
</comment>
<keyword evidence="3" id="KW-0597">Phosphoprotein</keyword>
<evidence type="ECO:0000313" key="7">
    <source>
        <dbReference type="Proteomes" id="UP000634136"/>
    </source>
</evidence>
<dbReference type="PROSITE" id="PS50894">
    <property type="entry name" value="HPT"/>
    <property type="match status" value="1"/>
</dbReference>
<evidence type="ECO:0000256" key="3">
    <source>
        <dbReference type="PROSITE-ProRule" id="PRU00110"/>
    </source>
</evidence>
<accession>A0A834TLW2</accession>
<protein>
    <recommendedName>
        <fullName evidence="4">Histidine-containing phosphotransfer protein</fullName>
    </recommendedName>
</protein>